<accession>S9U735</accession>
<comment type="cofactor">
    <cofactor evidence="1">
        <name>Zn(2+)</name>
        <dbReference type="ChEBI" id="CHEBI:29105"/>
    </cofactor>
</comment>
<dbReference type="Gene3D" id="3.40.50.720">
    <property type="entry name" value="NAD(P)-binding Rossmann-like Domain"/>
    <property type="match status" value="1"/>
</dbReference>
<evidence type="ECO:0000256" key="3">
    <source>
        <dbReference type="ARBA" id="ARBA00022833"/>
    </source>
</evidence>
<sequence>MFPLGAFFARNITLKMGQAPVIHYMPGLYNKIMEGSFDPTAIITHRMPLDQASHAYRIFNNHEEECVKVVLKP</sequence>
<dbReference type="eggNOG" id="COG1063">
    <property type="taxonomic scope" value="Bacteria"/>
</dbReference>
<evidence type="ECO:0000313" key="4">
    <source>
        <dbReference type="EMBL" id="EPY06315.1"/>
    </source>
</evidence>
<dbReference type="Proteomes" id="UP000015344">
    <property type="component" value="Unassembled WGS sequence"/>
</dbReference>
<keyword evidence="2" id="KW-0479">Metal-binding</keyword>
<comment type="caution">
    <text evidence="4">The sequence shown here is derived from an EMBL/GenBank/DDBJ whole genome shotgun (WGS) entry which is preliminary data.</text>
</comment>
<gene>
    <name evidence="4" type="ORF">PAALTS15_14236</name>
</gene>
<protein>
    <submittedName>
        <fullName evidence="4">Alcohol dehydrogenase GroES domain-containing protein</fullName>
    </submittedName>
</protein>
<name>S9U735_PAEAL</name>
<dbReference type="PANTHER" id="PTHR42813:SF2">
    <property type="entry name" value="DEHYDROGENASE, ZINC-CONTAINING, PUTATIVE (AFU_ORTHOLOGUE AFUA_2G02810)-RELATED"/>
    <property type="match status" value="1"/>
</dbReference>
<dbReference type="PANTHER" id="PTHR42813">
    <property type="entry name" value="ZINC-TYPE ALCOHOL DEHYDROGENASE-LIKE"/>
    <property type="match status" value="1"/>
</dbReference>
<dbReference type="GO" id="GO:0046872">
    <property type="term" value="F:metal ion binding"/>
    <property type="evidence" value="ECO:0007669"/>
    <property type="project" value="UniProtKB-KW"/>
</dbReference>
<proteinExistence type="predicted"/>
<dbReference type="AlphaFoldDB" id="S9U735"/>
<dbReference type="PATRIC" id="fig|1117108.3.peg.2949"/>
<evidence type="ECO:0000256" key="2">
    <source>
        <dbReference type="ARBA" id="ARBA00022723"/>
    </source>
</evidence>
<reference evidence="4 5" key="1">
    <citation type="submission" date="2013-05" db="EMBL/GenBank/DDBJ databases">
        <authorList>
            <person name="Strain E.A."/>
            <person name="Brown E."/>
            <person name="Allard M.W."/>
            <person name="Luo Y.L."/>
        </authorList>
    </citation>
    <scope>NUCLEOTIDE SEQUENCE [LARGE SCALE GENOMIC DNA]</scope>
    <source>
        <strain evidence="4 5">TS-15</strain>
    </source>
</reference>
<evidence type="ECO:0000313" key="5">
    <source>
        <dbReference type="Proteomes" id="UP000015344"/>
    </source>
</evidence>
<organism evidence="4 5">
    <name type="scientific">Paenibacillus alvei TS-15</name>
    <dbReference type="NCBI Taxonomy" id="1117108"/>
    <lineage>
        <taxon>Bacteria</taxon>
        <taxon>Bacillati</taxon>
        <taxon>Bacillota</taxon>
        <taxon>Bacilli</taxon>
        <taxon>Bacillales</taxon>
        <taxon>Paenibacillaceae</taxon>
        <taxon>Paenibacillus</taxon>
    </lineage>
</organism>
<dbReference type="Gene3D" id="3.90.180.10">
    <property type="entry name" value="Medium-chain alcohol dehydrogenases, catalytic domain"/>
    <property type="match status" value="1"/>
</dbReference>
<evidence type="ECO:0000256" key="1">
    <source>
        <dbReference type="ARBA" id="ARBA00001947"/>
    </source>
</evidence>
<dbReference type="EMBL" id="ATMT01000054">
    <property type="protein sequence ID" value="EPY06315.1"/>
    <property type="molecule type" value="Genomic_DNA"/>
</dbReference>
<keyword evidence="3" id="KW-0862">Zinc</keyword>